<evidence type="ECO:0000313" key="6">
    <source>
        <dbReference type="Proteomes" id="UP001055105"/>
    </source>
</evidence>
<feature type="domain" description="Alpha/beta hydrolase fold-3" evidence="3">
    <location>
        <begin position="92"/>
        <end position="299"/>
    </location>
</feature>
<protein>
    <submittedName>
        <fullName evidence="5">Alpha/beta hydrolase</fullName>
    </submittedName>
    <submittedName>
        <fullName evidence="4">Lipase</fullName>
    </submittedName>
</protein>
<dbReference type="Proteomes" id="UP001055105">
    <property type="component" value="Unassembled WGS sequence"/>
</dbReference>
<dbReference type="InterPro" id="IPR050300">
    <property type="entry name" value="GDXG_lipolytic_enzyme"/>
</dbReference>
<accession>A0AA37KTE1</accession>
<organism evidence="4 6">
    <name type="scientific">Alistipes finegoldii</name>
    <dbReference type="NCBI Taxonomy" id="214856"/>
    <lineage>
        <taxon>Bacteria</taxon>
        <taxon>Pseudomonadati</taxon>
        <taxon>Bacteroidota</taxon>
        <taxon>Bacteroidia</taxon>
        <taxon>Bacteroidales</taxon>
        <taxon>Rikenellaceae</taxon>
        <taxon>Alistipes</taxon>
    </lineage>
</organism>
<name>A0AA37KTE1_9BACT</name>
<dbReference type="Gene3D" id="3.40.50.1820">
    <property type="entry name" value="alpha/beta hydrolase"/>
    <property type="match status" value="1"/>
</dbReference>
<dbReference type="PANTHER" id="PTHR48081:SF8">
    <property type="entry name" value="ALPHA_BETA HYDROLASE FOLD-3 DOMAIN-CONTAINING PROTEIN-RELATED"/>
    <property type="match status" value="1"/>
</dbReference>
<proteinExistence type="inferred from homology"/>
<evidence type="ECO:0000313" key="4">
    <source>
        <dbReference type="EMBL" id="GKI20518.1"/>
    </source>
</evidence>
<evidence type="ECO:0000256" key="2">
    <source>
        <dbReference type="ARBA" id="ARBA00022801"/>
    </source>
</evidence>
<dbReference type="AlphaFoldDB" id="A0AA37KTE1"/>
<dbReference type="Proteomes" id="UP001181347">
    <property type="component" value="Unassembled WGS sequence"/>
</dbReference>
<reference evidence="5" key="2">
    <citation type="submission" date="2023-10" db="EMBL/GenBank/DDBJ databases">
        <title>Genome Sequence of the Bacteria from From Gut Wall in Crohn's Disease.</title>
        <authorList>
            <person name="Rodriguez-Palacios A."/>
        </authorList>
    </citation>
    <scope>NUCLEOTIDE SEQUENCE</scope>
    <source>
        <strain evidence="5">CavFT-hAR58</strain>
    </source>
</reference>
<dbReference type="RefSeq" id="WP_022044252.1">
    <property type="nucleotide sequence ID" value="NZ_AP025581.1"/>
</dbReference>
<evidence type="ECO:0000259" key="3">
    <source>
        <dbReference type="Pfam" id="PF07859"/>
    </source>
</evidence>
<dbReference type="InterPro" id="IPR013094">
    <property type="entry name" value="AB_hydrolase_3"/>
</dbReference>
<gene>
    <name evidence="4" type="ORF">CE91St16_34260</name>
    <name evidence="5" type="ORF">RVH17_13235</name>
</gene>
<dbReference type="SUPFAM" id="SSF53474">
    <property type="entry name" value="alpha/beta-Hydrolases"/>
    <property type="match status" value="1"/>
</dbReference>
<dbReference type="PROSITE" id="PS01173">
    <property type="entry name" value="LIPASE_GDXG_HIS"/>
    <property type="match status" value="1"/>
</dbReference>
<dbReference type="GO" id="GO:0016787">
    <property type="term" value="F:hydrolase activity"/>
    <property type="evidence" value="ECO:0007669"/>
    <property type="project" value="UniProtKB-KW"/>
</dbReference>
<dbReference type="PANTHER" id="PTHR48081">
    <property type="entry name" value="AB HYDROLASE SUPERFAMILY PROTEIN C4A8.06C"/>
    <property type="match status" value="1"/>
</dbReference>
<evidence type="ECO:0000256" key="1">
    <source>
        <dbReference type="ARBA" id="ARBA00010515"/>
    </source>
</evidence>
<dbReference type="EMBL" id="BQOL01000003">
    <property type="protein sequence ID" value="GKI20518.1"/>
    <property type="molecule type" value="Genomic_DNA"/>
</dbReference>
<dbReference type="EMBL" id="JAWDES010000005">
    <property type="protein sequence ID" value="MDU0261055.1"/>
    <property type="molecule type" value="Genomic_DNA"/>
</dbReference>
<evidence type="ECO:0000313" key="5">
    <source>
        <dbReference type="EMBL" id="MDU0261055.1"/>
    </source>
</evidence>
<comment type="caution">
    <text evidence="4">The sequence shown here is derived from an EMBL/GenBank/DDBJ whole genome shotgun (WGS) entry which is preliminary data.</text>
</comment>
<reference evidence="4" key="1">
    <citation type="submission" date="2022-01" db="EMBL/GenBank/DDBJ databases">
        <title>Novel bile acid biosynthetic pathways are enriched in the microbiome of centenarians.</title>
        <authorList>
            <person name="Sato Y."/>
            <person name="Atarashi K."/>
            <person name="Plichta R.D."/>
            <person name="Arai Y."/>
            <person name="Sasajima S."/>
            <person name="Kearney M.S."/>
            <person name="Suda W."/>
            <person name="Takeshita K."/>
            <person name="Sasaki T."/>
            <person name="Okamoto S."/>
            <person name="Skelly N.A."/>
            <person name="Okamura Y."/>
            <person name="Vlamakis H."/>
            <person name="Li Y."/>
            <person name="Tanoue T."/>
            <person name="Takei H."/>
            <person name="Nittono H."/>
            <person name="Narushima S."/>
            <person name="Irie J."/>
            <person name="Itoh H."/>
            <person name="Moriya K."/>
            <person name="Sugiura Y."/>
            <person name="Suematsu M."/>
            <person name="Moritoki N."/>
            <person name="Shibata S."/>
            <person name="Littman R.D."/>
            <person name="Fischbach A.M."/>
            <person name="Uwamino Y."/>
            <person name="Inoue T."/>
            <person name="Honda A."/>
            <person name="Hattori M."/>
            <person name="Murai T."/>
            <person name="Xavier J.R."/>
            <person name="Hirose N."/>
            <person name="Honda K."/>
        </authorList>
    </citation>
    <scope>NUCLEOTIDE SEQUENCE</scope>
    <source>
        <strain evidence="4">CE91-St16</strain>
    </source>
</reference>
<keyword evidence="2 5" id="KW-0378">Hydrolase</keyword>
<sequence length="328" mass="36056">MNAVKEAPDYLHDEHLSQGTKTYLNVLNGGGPAVESLPVPDARRVLADLQAAVPVDLSGVEESERTIESEGRTLRLNLVRPEGTGRERLPVFVFVHGGGWVLGDYPTHRRLVRDLVAESGCAAVFVNYTPSPEARFPQAVEEIYIAVKWVAENGREIGVDGSRLALAGNSVGGNMSLAAALLAKDHGGPQIRTLVLMWPVTDAGYDWDSYVEYGRQRFLTAPLMKWMFEQYVSDPAQRGSDLMSPVRASAERLRGLPPTLIAVAENDILRDEGEKMGRWLDEAGVEVTTVRFNGVIHDWGMLNGFAGLHPTRTLVRLAGAVLRDYLRE</sequence>
<dbReference type="InterPro" id="IPR002168">
    <property type="entry name" value="Lipase_GDXG_HIS_AS"/>
</dbReference>
<dbReference type="Pfam" id="PF07859">
    <property type="entry name" value="Abhydrolase_3"/>
    <property type="match status" value="1"/>
</dbReference>
<dbReference type="InterPro" id="IPR029058">
    <property type="entry name" value="AB_hydrolase_fold"/>
</dbReference>
<comment type="similarity">
    <text evidence="1">Belongs to the 'GDXG' lipolytic enzyme family.</text>
</comment>